<feature type="domain" description="Vitamin K epoxide reductase" evidence="12">
    <location>
        <begin position="16"/>
        <end position="162"/>
    </location>
</feature>
<dbReference type="InterPro" id="IPR012932">
    <property type="entry name" value="VKOR"/>
</dbReference>
<dbReference type="CDD" id="cd12917">
    <property type="entry name" value="VKOR_euk"/>
    <property type="match status" value="1"/>
</dbReference>
<evidence type="ECO:0000256" key="9">
    <source>
        <dbReference type="ARBA" id="ARBA00023136"/>
    </source>
</evidence>
<keyword evidence="10" id="KW-1015">Disulfide bond</keyword>
<keyword evidence="9" id="KW-0472">Membrane</keyword>
<evidence type="ECO:0000256" key="4">
    <source>
        <dbReference type="ARBA" id="ARBA00022692"/>
    </source>
</evidence>
<keyword evidence="14" id="KW-1185">Reference proteome</keyword>
<reference evidence="13" key="1">
    <citation type="submission" date="2021-02" db="EMBL/GenBank/DDBJ databases">
        <authorList>
            <person name="Bekaert M."/>
        </authorList>
    </citation>
    <scope>NUCLEOTIDE SEQUENCE</scope>
    <source>
        <strain evidence="13">IoA-00</strain>
    </source>
</reference>
<evidence type="ECO:0000256" key="7">
    <source>
        <dbReference type="ARBA" id="ARBA00022989"/>
    </source>
</evidence>
<evidence type="ECO:0000259" key="12">
    <source>
        <dbReference type="SMART" id="SM00756"/>
    </source>
</evidence>
<dbReference type="GO" id="GO:0048038">
    <property type="term" value="F:quinone binding"/>
    <property type="evidence" value="ECO:0007669"/>
    <property type="project" value="UniProtKB-KW"/>
</dbReference>
<evidence type="ECO:0000256" key="1">
    <source>
        <dbReference type="ARBA" id="ARBA00004477"/>
    </source>
</evidence>
<dbReference type="GO" id="GO:0042373">
    <property type="term" value="P:vitamin K metabolic process"/>
    <property type="evidence" value="ECO:0007669"/>
    <property type="project" value="InterPro"/>
</dbReference>
<evidence type="ECO:0000256" key="8">
    <source>
        <dbReference type="ARBA" id="ARBA00023002"/>
    </source>
</evidence>
<dbReference type="Pfam" id="PF07884">
    <property type="entry name" value="VKOR"/>
    <property type="match status" value="1"/>
</dbReference>
<keyword evidence="11" id="KW-0676">Redox-active center</keyword>
<evidence type="ECO:0000256" key="3">
    <source>
        <dbReference type="ARBA" id="ARBA00012278"/>
    </source>
</evidence>
<dbReference type="PANTHER" id="PTHR14519:SF8">
    <property type="entry name" value="VITAMIN K EPOXIDE REDUCTASE COMPLEX SUBUNIT 1"/>
    <property type="match status" value="1"/>
</dbReference>
<dbReference type="EMBL" id="HG994586">
    <property type="protein sequence ID" value="CAF3004877.1"/>
    <property type="molecule type" value="Genomic_DNA"/>
</dbReference>
<dbReference type="GO" id="GO:0047057">
    <property type="term" value="F:vitamin-K-epoxide reductase (warfarin-sensitive) activity"/>
    <property type="evidence" value="ECO:0007669"/>
    <property type="project" value="UniProtKB-EC"/>
</dbReference>
<keyword evidence="6" id="KW-0256">Endoplasmic reticulum</keyword>
<keyword evidence="5" id="KW-0874">Quinone</keyword>
<evidence type="ECO:0000256" key="5">
    <source>
        <dbReference type="ARBA" id="ARBA00022719"/>
    </source>
</evidence>
<keyword evidence="8 13" id="KW-0560">Oxidoreductase</keyword>
<evidence type="ECO:0000313" key="14">
    <source>
        <dbReference type="Proteomes" id="UP000675881"/>
    </source>
</evidence>
<dbReference type="InterPro" id="IPR038354">
    <property type="entry name" value="VKOR_sf"/>
</dbReference>
<dbReference type="Gene3D" id="1.20.1440.130">
    <property type="entry name" value="VKOR domain"/>
    <property type="match status" value="1"/>
</dbReference>
<dbReference type="OrthoDB" id="17010at2759"/>
<evidence type="ECO:0000256" key="11">
    <source>
        <dbReference type="ARBA" id="ARBA00023284"/>
    </source>
</evidence>
<accession>A0A7R8D816</accession>
<comment type="subcellular location">
    <subcellularLocation>
        <location evidence="1">Endoplasmic reticulum membrane</location>
        <topology evidence="1">Multi-pass membrane protein</topology>
    </subcellularLocation>
</comment>
<evidence type="ECO:0000256" key="6">
    <source>
        <dbReference type="ARBA" id="ARBA00022824"/>
    </source>
</evidence>
<keyword evidence="4" id="KW-0812">Transmembrane</keyword>
<dbReference type="InterPro" id="IPR042406">
    <property type="entry name" value="VKORC1/VKORC1L1"/>
</dbReference>
<proteinExistence type="inferred from homology"/>
<organism evidence="13 14">
    <name type="scientific">Lepeophtheirus salmonis</name>
    <name type="common">Salmon louse</name>
    <name type="synonym">Caligus salmonis</name>
    <dbReference type="NCBI Taxonomy" id="72036"/>
    <lineage>
        <taxon>Eukaryota</taxon>
        <taxon>Metazoa</taxon>
        <taxon>Ecdysozoa</taxon>
        <taxon>Arthropoda</taxon>
        <taxon>Crustacea</taxon>
        <taxon>Multicrustacea</taxon>
        <taxon>Hexanauplia</taxon>
        <taxon>Copepoda</taxon>
        <taxon>Siphonostomatoida</taxon>
        <taxon>Caligidae</taxon>
        <taxon>Lepeophtheirus</taxon>
    </lineage>
</organism>
<dbReference type="SMART" id="SM00756">
    <property type="entry name" value="VKc"/>
    <property type="match status" value="1"/>
</dbReference>
<evidence type="ECO:0000256" key="2">
    <source>
        <dbReference type="ARBA" id="ARBA00006214"/>
    </source>
</evidence>
<dbReference type="GO" id="GO:0005789">
    <property type="term" value="C:endoplasmic reticulum membrane"/>
    <property type="evidence" value="ECO:0007669"/>
    <property type="project" value="UniProtKB-SubCell"/>
</dbReference>
<evidence type="ECO:0000256" key="10">
    <source>
        <dbReference type="ARBA" id="ARBA00023157"/>
    </source>
</evidence>
<comment type="similarity">
    <text evidence="2">Belongs to the VKOR family.</text>
</comment>
<dbReference type="AlphaFoldDB" id="A0A7R8D816"/>
<keyword evidence="7" id="KW-1133">Transmembrane helix</keyword>
<gene>
    <name evidence="13" type="ORF">LSAA_12652</name>
</gene>
<evidence type="ECO:0000313" key="13">
    <source>
        <dbReference type="EMBL" id="CAF3004877.1"/>
    </source>
</evidence>
<protein>
    <recommendedName>
        <fullName evidence="3">vitamin-K-epoxide reductase (warfarin-sensitive)</fullName>
        <ecNumber evidence="3">1.17.4.4</ecNumber>
    </recommendedName>
</protein>
<dbReference type="Proteomes" id="UP000675881">
    <property type="component" value="Chromosome 7"/>
</dbReference>
<sequence>MLVEFGPSSKRKESETIEGIIWSLVLCVAGLTTSLLTYYVEMKKLENPESEALCDINEDFNCSAVITSPYAVGFGVVEPLLGKDHFLNIPNPLYGIAFYLVIILFSLIQTSPLLAKCQFFLVLLINCGTPILGYIMLYVIQKYSTVKSVLFKPMLVLTMIKVPNGRMSLDYLLILRKTFKKRNQHSPRVFEKFRTAS</sequence>
<dbReference type="EC" id="1.17.4.4" evidence="3"/>
<name>A0A7R8D816_LEPSM</name>
<dbReference type="PANTHER" id="PTHR14519">
    <property type="entry name" value="VITAMIN K EPOXIDE REDUCTASE COMPLEX, SUBUNIT 1"/>
    <property type="match status" value="1"/>
</dbReference>